<name>A0AB72YYL1_9BIFI</name>
<reference evidence="1 2" key="1">
    <citation type="submission" date="2010-10" db="EMBL/GenBank/DDBJ databases">
        <authorList>
            <person name="Durkin A.S."/>
            <person name="Madupu R."/>
            <person name="Torralba M."/>
            <person name="Gillis M."/>
            <person name="Methe B."/>
            <person name="Sutton G."/>
            <person name="Nelson K.E."/>
        </authorList>
    </citation>
    <scope>NUCLEOTIDE SEQUENCE [LARGE SCALE GENOMIC DNA]</scope>
    <source>
        <strain evidence="1 2">JCVIHMP022</strain>
    </source>
</reference>
<evidence type="ECO:0000313" key="2">
    <source>
        <dbReference type="Proteomes" id="UP000003457"/>
    </source>
</evidence>
<protein>
    <submittedName>
        <fullName evidence="1">Uncharacterized protein</fullName>
    </submittedName>
</protein>
<organism evidence="1 2">
    <name type="scientific">Bifidobacterium dentium JCVIHMP022</name>
    <dbReference type="NCBI Taxonomy" id="553191"/>
    <lineage>
        <taxon>Bacteria</taxon>
        <taxon>Bacillati</taxon>
        <taxon>Actinomycetota</taxon>
        <taxon>Actinomycetes</taxon>
        <taxon>Bifidobacteriales</taxon>
        <taxon>Bifidobacteriaceae</taxon>
        <taxon>Bifidobacterium</taxon>
    </lineage>
</organism>
<dbReference type="Proteomes" id="UP000003457">
    <property type="component" value="Unassembled WGS sequence"/>
</dbReference>
<comment type="caution">
    <text evidence="1">The sequence shown here is derived from an EMBL/GenBank/DDBJ whole genome shotgun (WGS) entry which is preliminary data.</text>
</comment>
<dbReference type="EMBL" id="AEHJ01000034">
    <property type="protein sequence ID" value="EFO76874.1"/>
    <property type="molecule type" value="Genomic_DNA"/>
</dbReference>
<proteinExistence type="predicted"/>
<gene>
    <name evidence="1" type="ORF">HMPREF9003_2130</name>
</gene>
<accession>A0AB72YYL1</accession>
<dbReference type="AlphaFoldDB" id="A0AB72YYL1"/>
<evidence type="ECO:0000313" key="1">
    <source>
        <dbReference type="EMBL" id="EFO76874.1"/>
    </source>
</evidence>
<sequence length="38" mass="4396">MRIPPVITRMFPANTEEGVSWRADYACKRTDYSVMSDT</sequence>